<dbReference type="InterPro" id="IPR013766">
    <property type="entry name" value="Thioredoxin_domain"/>
</dbReference>
<evidence type="ECO:0000313" key="3">
    <source>
        <dbReference type="Proteomes" id="UP000085678"/>
    </source>
</evidence>
<gene>
    <name evidence="4" type="primary">LOC106178492</name>
</gene>
<feature type="domain" description="Thioredoxin" evidence="2">
    <location>
        <begin position="1"/>
        <end position="106"/>
    </location>
</feature>
<dbReference type="GeneID" id="106178492"/>
<dbReference type="Gene3D" id="3.40.30.10">
    <property type="entry name" value="Glutaredoxin"/>
    <property type="match status" value="1"/>
</dbReference>
<dbReference type="InterPro" id="IPR017937">
    <property type="entry name" value="Thioredoxin_CS"/>
</dbReference>
<dbReference type="KEGG" id="lak:106178492"/>
<evidence type="ECO:0000313" key="4">
    <source>
        <dbReference type="RefSeq" id="XP_013417153.1"/>
    </source>
</evidence>
<evidence type="ECO:0000259" key="2">
    <source>
        <dbReference type="PROSITE" id="PS51352"/>
    </source>
</evidence>
<accession>A0A1S3K3E5</accession>
<dbReference type="SUPFAM" id="SSF52833">
    <property type="entry name" value="Thioredoxin-like"/>
    <property type="match status" value="1"/>
</dbReference>
<dbReference type="PANTHER" id="PTHR46115">
    <property type="entry name" value="THIOREDOXIN-LIKE PROTEIN 1"/>
    <property type="match status" value="1"/>
</dbReference>
<dbReference type="CDD" id="cd02947">
    <property type="entry name" value="TRX_family"/>
    <property type="match status" value="1"/>
</dbReference>
<dbReference type="PRINTS" id="PR00421">
    <property type="entry name" value="THIOREDOXIN"/>
</dbReference>
<dbReference type="NCBIfam" id="TIGR01068">
    <property type="entry name" value="thioredoxin"/>
    <property type="match status" value="1"/>
</dbReference>
<dbReference type="InParanoid" id="A0A1S3K3E5"/>
<dbReference type="InterPro" id="IPR005746">
    <property type="entry name" value="Thioredoxin"/>
</dbReference>
<dbReference type="FunCoup" id="A0A1S3K3E5">
    <property type="interactions" value="1183"/>
</dbReference>
<dbReference type="AlphaFoldDB" id="A0A1S3K3E5"/>
<organism evidence="3 4">
    <name type="scientific">Lingula anatina</name>
    <name type="common">Brachiopod</name>
    <name type="synonym">Lingula unguis</name>
    <dbReference type="NCBI Taxonomy" id="7574"/>
    <lineage>
        <taxon>Eukaryota</taxon>
        <taxon>Metazoa</taxon>
        <taxon>Spiralia</taxon>
        <taxon>Lophotrochozoa</taxon>
        <taxon>Brachiopoda</taxon>
        <taxon>Linguliformea</taxon>
        <taxon>Lingulata</taxon>
        <taxon>Lingulida</taxon>
        <taxon>Linguloidea</taxon>
        <taxon>Lingulidae</taxon>
        <taxon>Lingula</taxon>
    </lineage>
</organism>
<proteinExistence type="predicted"/>
<sequence>MLIEIECESQLMDIIKSSGNTLVVVDFYATWCGPCRVIGPFLEKLEQEFPHVKFVKVDVDEYGEFAEQEGIEVMPTLYFYKKGKKVDEMAGANRDKLRELVTKYAAGK</sequence>
<dbReference type="InterPro" id="IPR036249">
    <property type="entry name" value="Thioredoxin-like_sf"/>
</dbReference>
<name>A0A1S3K3E5_LINAN</name>
<dbReference type="Pfam" id="PF00085">
    <property type="entry name" value="Thioredoxin"/>
    <property type="match status" value="1"/>
</dbReference>
<protein>
    <submittedName>
        <fullName evidence="4">Thioredoxin</fullName>
    </submittedName>
</protein>
<evidence type="ECO:0000256" key="1">
    <source>
        <dbReference type="ARBA" id="ARBA00023157"/>
    </source>
</evidence>
<keyword evidence="1" id="KW-1015">Disulfide bond</keyword>
<dbReference type="OrthoDB" id="2121326at2759"/>
<dbReference type="GO" id="GO:0015035">
    <property type="term" value="F:protein-disulfide reductase activity"/>
    <property type="evidence" value="ECO:0007669"/>
    <property type="project" value="InterPro"/>
</dbReference>
<dbReference type="FunFam" id="3.40.30.10:FF:000245">
    <property type="entry name" value="Thioredoxin"/>
    <property type="match status" value="1"/>
</dbReference>
<dbReference type="RefSeq" id="XP_013417153.1">
    <property type="nucleotide sequence ID" value="XM_013561699.1"/>
</dbReference>
<dbReference type="PROSITE" id="PS51352">
    <property type="entry name" value="THIOREDOXIN_2"/>
    <property type="match status" value="1"/>
</dbReference>
<dbReference type="Proteomes" id="UP000085678">
    <property type="component" value="Unplaced"/>
</dbReference>
<keyword evidence="3" id="KW-1185">Reference proteome</keyword>
<reference evidence="4" key="1">
    <citation type="submission" date="2025-08" db="UniProtKB">
        <authorList>
            <consortium name="RefSeq"/>
        </authorList>
    </citation>
    <scope>IDENTIFICATION</scope>
    <source>
        <tissue evidence="4">Gonads</tissue>
    </source>
</reference>
<dbReference type="STRING" id="7574.A0A1S3K3E5"/>
<dbReference type="PROSITE" id="PS00194">
    <property type="entry name" value="THIOREDOXIN_1"/>
    <property type="match status" value="1"/>
</dbReference>